<gene>
    <name evidence="1" type="ORF">R4Z09_11335</name>
</gene>
<sequence>MMIYIYHDYAGTHSTALAAAHHLKILTSPTRKLTKEEILSVPYFNKLTKQDVGKFIFHGKDEEENLVFTLARKRDKLVVPALQDFCLHLEERNYFNNKIIFSNTSPTVPLAMTLGGFFSRGLGIDVIGVPLLVKGAQQSNEAIFKLVEKTKGMAREKNMEKVILIENKEFQA</sequence>
<protein>
    <submittedName>
        <fullName evidence="1">DUF3189 family protein</fullName>
    </submittedName>
</protein>
<organism evidence="1 2">
    <name type="scientific">Niallia oryzisoli</name>
    <dbReference type="NCBI Taxonomy" id="1737571"/>
    <lineage>
        <taxon>Bacteria</taxon>
        <taxon>Bacillati</taxon>
        <taxon>Bacillota</taxon>
        <taxon>Bacilli</taxon>
        <taxon>Bacillales</taxon>
        <taxon>Bacillaceae</taxon>
        <taxon>Niallia</taxon>
    </lineage>
</organism>
<name>A0ABZ2CJ05_9BACI</name>
<dbReference type="InterPro" id="IPR021525">
    <property type="entry name" value="DUF3189"/>
</dbReference>
<proteinExistence type="predicted"/>
<dbReference type="Pfam" id="PF11385">
    <property type="entry name" value="DUF3189"/>
    <property type="match status" value="1"/>
</dbReference>
<accession>A0ABZ2CJ05</accession>
<dbReference type="RefSeq" id="WP_338452417.1">
    <property type="nucleotide sequence ID" value="NZ_CP137640.1"/>
</dbReference>
<evidence type="ECO:0000313" key="2">
    <source>
        <dbReference type="Proteomes" id="UP001357223"/>
    </source>
</evidence>
<evidence type="ECO:0000313" key="1">
    <source>
        <dbReference type="EMBL" id="WVX83533.1"/>
    </source>
</evidence>
<reference evidence="1 2" key="1">
    <citation type="submission" date="2023-10" db="EMBL/GenBank/DDBJ databases">
        <title>Niallia locisalis sp.nov. isolated from a salt pond sample.</title>
        <authorList>
            <person name="Li X.-J."/>
            <person name="Dong L."/>
        </authorList>
    </citation>
    <scope>NUCLEOTIDE SEQUENCE [LARGE SCALE GENOMIC DNA]</scope>
    <source>
        <strain evidence="1 2">DSM 29761</strain>
    </source>
</reference>
<dbReference type="Proteomes" id="UP001357223">
    <property type="component" value="Chromosome"/>
</dbReference>
<keyword evidence="2" id="KW-1185">Reference proteome</keyword>
<dbReference type="EMBL" id="CP137640">
    <property type="protein sequence ID" value="WVX83533.1"/>
    <property type="molecule type" value="Genomic_DNA"/>
</dbReference>